<evidence type="ECO:0000256" key="2">
    <source>
        <dbReference type="ARBA" id="ARBA00022475"/>
    </source>
</evidence>
<evidence type="ECO:0000256" key="3">
    <source>
        <dbReference type="ARBA" id="ARBA00022692"/>
    </source>
</evidence>
<keyword evidence="10" id="KW-1185">Reference proteome</keyword>
<comment type="subcellular location">
    <subcellularLocation>
        <location evidence="1">Cell membrane</location>
        <topology evidence="1">Multi-pass membrane protein</topology>
    </subcellularLocation>
    <subcellularLocation>
        <location evidence="6">Membrane</location>
        <topology evidence="6">Multi-pass membrane protein</topology>
    </subcellularLocation>
</comment>
<gene>
    <name evidence="9" type="ORF">ZMTM_05950</name>
</gene>
<keyword evidence="3 7" id="KW-0812">Transmembrane</keyword>
<dbReference type="GO" id="GO:0005886">
    <property type="term" value="C:plasma membrane"/>
    <property type="evidence" value="ECO:0007669"/>
    <property type="project" value="UniProtKB-SubCell"/>
</dbReference>
<keyword evidence="6" id="KW-0813">Transport</keyword>
<dbReference type="Proteomes" id="UP000826722">
    <property type="component" value="Chromosome"/>
</dbReference>
<keyword evidence="5 7" id="KW-0472">Membrane</keyword>
<protein>
    <submittedName>
        <fullName evidence="9">Biopolymer transporter ExbB</fullName>
    </submittedName>
</protein>
<dbReference type="InterPro" id="IPR050790">
    <property type="entry name" value="ExbB/TolQ_transport"/>
</dbReference>
<feature type="transmembrane region" description="Helical" evidence="7">
    <location>
        <begin position="12"/>
        <end position="32"/>
    </location>
</feature>
<evidence type="ECO:0000256" key="7">
    <source>
        <dbReference type="SAM" id="Phobius"/>
    </source>
</evidence>
<accession>A0A8D5G6V2</accession>
<proteinExistence type="inferred from homology"/>
<name>A0A8D5G6V2_9PROT</name>
<evidence type="ECO:0000256" key="6">
    <source>
        <dbReference type="RuleBase" id="RU004057"/>
    </source>
</evidence>
<comment type="similarity">
    <text evidence="6">Belongs to the exbB/tolQ family.</text>
</comment>
<evidence type="ECO:0000256" key="1">
    <source>
        <dbReference type="ARBA" id="ARBA00004651"/>
    </source>
</evidence>
<dbReference type="EMBL" id="AP024110">
    <property type="protein sequence ID" value="BCM24336.1"/>
    <property type="molecule type" value="Genomic_DNA"/>
</dbReference>
<evidence type="ECO:0000256" key="5">
    <source>
        <dbReference type="ARBA" id="ARBA00023136"/>
    </source>
</evidence>
<evidence type="ECO:0000313" key="10">
    <source>
        <dbReference type="Proteomes" id="UP000826722"/>
    </source>
</evidence>
<dbReference type="Pfam" id="PF01618">
    <property type="entry name" value="MotA_ExbB"/>
    <property type="match status" value="1"/>
</dbReference>
<evidence type="ECO:0000256" key="4">
    <source>
        <dbReference type="ARBA" id="ARBA00022989"/>
    </source>
</evidence>
<sequence>MLNVSSSTSLVVQGVLWTLVIFSVVTWTLLLVKGIQNLRASNQNKKYKAAFWSASSLLAASEVTEFNGPTSRVATAGFNALRDADNHESHDLEHSGDRQDLLERTLRQQIQKERRSLETGLAILASIGSTSPFVGLFGTVWGIMHALTDISKLGSASLEVVAGPIGEALIATGFGIAVAVPAVLAYNFFLRRLKTTTGDLDDFAADLINLSRKVSFRGKTESISSKAANSDAHGSHANNPSSVVNLKKEAYA</sequence>
<dbReference type="RefSeq" id="WP_221764882.1">
    <property type="nucleotide sequence ID" value="NZ_AP024110.1"/>
</dbReference>
<dbReference type="GO" id="GO:0017038">
    <property type="term" value="P:protein import"/>
    <property type="evidence" value="ECO:0007669"/>
    <property type="project" value="TreeGrafter"/>
</dbReference>
<dbReference type="KEGG" id="mpau:ZMTM_05950"/>
<organism evidence="9 10">
    <name type="scientific">Methyloradius palustris</name>
    <dbReference type="NCBI Taxonomy" id="2778876"/>
    <lineage>
        <taxon>Bacteria</taxon>
        <taxon>Pseudomonadati</taxon>
        <taxon>Pseudomonadota</taxon>
        <taxon>Betaproteobacteria</taxon>
        <taxon>Nitrosomonadales</taxon>
        <taxon>Methylophilaceae</taxon>
        <taxon>Methyloradius</taxon>
    </lineage>
</organism>
<evidence type="ECO:0000259" key="8">
    <source>
        <dbReference type="Pfam" id="PF01618"/>
    </source>
</evidence>
<feature type="transmembrane region" description="Helical" evidence="7">
    <location>
        <begin position="121"/>
        <end position="148"/>
    </location>
</feature>
<feature type="transmembrane region" description="Helical" evidence="7">
    <location>
        <begin position="168"/>
        <end position="189"/>
    </location>
</feature>
<keyword evidence="6" id="KW-0653">Protein transport</keyword>
<dbReference type="InterPro" id="IPR002898">
    <property type="entry name" value="MotA_ExbB_proton_chnl"/>
</dbReference>
<feature type="domain" description="MotA/TolQ/ExbB proton channel" evidence="8">
    <location>
        <begin position="84"/>
        <end position="198"/>
    </location>
</feature>
<reference evidence="9" key="1">
    <citation type="journal article" date="2021" name="Arch. Microbiol.">
        <title>Methyloradius palustris gen. nov., sp. nov., a methanol-oxidizing bacterium isolated from snow.</title>
        <authorList>
            <person name="Miyadera T."/>
            <person name="Kojima H."/>
            <person name="Fukui M."/>
        </authorList>
    </citation>
    <scope>NUCLEOTIDE SEQUENCE</scope>
    <source>
        <strain evidence="9">Zm11</strain>
    </source>
</reference>
<evidence type="ECO:0000313" key="9">
    <source>
        <dbReference type="EMBL" id="BCM24336.1"/>
    </source>
</evidence>
<dbReference type="AlphaFoldDB" id="A0A8D5G6V2"/>
<dbReference type="PANTHER" id="PTHR30625:SF3">
    <property type="entry name" value="TOL-PAL SYSTEM PROTEIN TOLQ"/>
    <property type="match status" value="1"/>
</dbReference>
<keyword evidence="4 7" id="KW-1133">Transmembrane helix</keyword>
<dbReference type="PANTHER" id="PTHR30625">
    <property type="entry name" value="PROTEIN TOLQ"/>
    <property type="match status" value="1"/>
</dbReference>
<keyword evidence="2" id="KW-1003">Cell membrane</keyword>